<evidence type="ECO:0000259" key="2">
    <source>
        <dbReference type="SMART" id="SM00306"/>
    </source>
</evidence>
<protein>
    <submittedName>
        <fullName evidence="3">Hint domain-containing protein</fullName>
    </submittedName>
</protein>
<reference evidence="3 4" key="1">
    <citation type="submission" date="2022-11" db="EMBL/GenBank/DDBJ databases">
        <title>Spartinivicinus poritis sp. nov., isolated from scleractinian coral Porites lutea.</title>
        <authorList>
            <person name="Zhang G."/>
            <person name="Cai L."/>
            <person name="Wei Q."/>
        </authorList>
    </citation>
    <scope>NUCLEOTIDE SEQUENCE [LARGE SCALE GENOMIC DNA]</scope>
    <source>
        <strain evidence="3 4">A2-2</strain>
    </source>
</reference>
<evidence type="ECO:0000313" key="3">
    <source>
        <dbReference type="EMBL" id="MDE1464043.1"/>
    </source>
</evidence>
<dbReference type="EMBL" id="JAPMOU010000027">
    <property type="protein sequence ID" value="MDE1464043.1"/>
    <property type="molecule type" value="Genomic_DNA"/>
</dbReference>
<dbReference type="InterPro" id="IPR036844">
    <property type="entry name" value="Hint_dom_sf"/>
</dbReference>
<organism evidence="3 4">
    <name type="scientific">Spartinivicinus poritis</name>
    <dbReference type="NCBI Taxonomy" id="2994640"/>
    <lineage>
        <taxon>Bacteria</taxon>
        <taxon>Pseudomonadati</taxon>
        <taxon>Pseudomonadota</taxon>
        <taxon>Gammaproteobacteria</taxon>
        <taxon>Oceanospirillales</taxon>
        <taxon>Zooshikellaceae</taxon>
        <taxon>Spartinivicinus</taxon>
    </lineage>
</organism>
<evidence type="ECO:0000313" key="4">
    <source>
        <dbReference type="Proteomes" id="UP001528823"/>
    </source>
</evidence>
<accession>A0ABT5UCD9</accession>
<dbReference type="SUPFAM" id="SSF51294">
    <property type="entry name" value="Hedgehog/intein (Hint) domain"/>
    <property type="match status" value="1"/>
</dbReference>
<dbReference type="Proteomes" id="UP001528823">
    <property type="component" value="Unassembled WGS sequence"/>
</dbReference>
<comment type="caution">
    <text evidence="3">The sequence shown here is derived from an EMBL/GenBank/DDBJ whole genome shotgun (WGS) entry which is preliminary data.</text>
</comment>
<feature type="chain" id="PRO_5045564926" evidence="1">
    <location>
        <begin position="28"/>
        <end position="612"/>
    </location>
</feature>
<feature type="signal peptide" evidence="1">
    <location>
        <begin position="1"/>
        <end position="27"/>
    </location>
</feature>
<feature type="domain" description="Hint" evidence="2">
    <location>
        <begin position="433"/>
        <end position="526"/>
    </location>
</feature>
<gene>
    <name evidence="3" type="ORF">ORQ98_18980</name>
</gene>
<sequence length="612" mass="69629">MTFIRKFSGALAAAALAFSGITAIAHANITENLSNNIYENESVSSNYSSHQVDMSNPDKRAFIYDRLAKANKTPENSPQLFQQLKRLEKKQIKKIFHDSADESPQQQFSKLHIPLQPKGLNSAGKVYSYLSVLLTTEKNADYRFIDVSLMHDDTQVGTYNSKEAFGPLPKNNRLQVSSLIEREKLHILHRKNIKFLEAVSIYMIDNGGTTEVFESKFKVNVKQMLSLIAEPGRVIKNGIHKVNVFHPADNVYNDNKVVLCLKRKSTDCDYSQMKYSHASEKALTLPLKGEIYVDLTGVKIISETGLEGANVNGTSLVKTNMYLINDNGRVAQFKTLAELDIQKYVKVEYDDELALTKIFWDIPQNEGFFANGSFSKHMDEVRWVLLINVEHDHPILGDRRKVKQSYQFDSFPHEEMIYDTLNVFNVSPIHVRNSCLVEGSLITMQDGSKKKIENIKVGDWVSTKNKKQPLMVKDLSIGTEDIPMYKLVTESNTEVVATEKHIIPTNNKGLVWVKELEIGDQLFTENGIETIKSVTQQQYSGKVYNLFIGLDDVTVDSFSASELTFYANSVLVGDNNIQSKFEYKDQWMSEEEVLNLLPKQWHQDYYHSKQSD</sequence>
<dbReference type="Gene3D" id="2.170.16.10">
    <property type="entry name" value="Hedgehog/Intein (Hint) domain"/>
    <property type="match status" value="1"/>
</dbReference>
<dbReference type="RefSeq" id="WP_274690373.1">
    <property type="nucleotide sequence ID" value="NZ_JAPMOU010000027.1"/>
</dbReference>
<dbReference type="CDD" id="cd00081">
    <property type="entry name" value="Hint"/>
    <property type="match status" value="1"/>
</dbReference>
<dbReference type="SMART" id="SM00306">
    <property type="entry name" value="HintN"/>
    <property type="match status" value="1"/>
</dbReference>
<keyword evidence="4" id="KW-1185">Reference proteome</keyword>
<keyword evidence="1" id="KW-0732">Signal</keyword>
<name>A0ABT5UCD9_9GAMM</name>
<dbReference type="InterPro" id="IPR003587">
    <property type="entry name" value="Hint_dom_N"/>
</dbReference>
<proteinExistence type="predicted"/>
<evidence type="ECO:0000256" key="1">
    <source>
        <dbReference type="SAM" id="SignalP"/>
    </source>
</evidence>